<dbReference type="PANTHER" id="PTHR46553">
    <property type="entry name" value="ADENINE NUCLEOTIDE ALPHA HYDROLASES-LIKE SUPERFAMILY PROTEIN"/>
    <property type="match status" value="1"/>
</dbReference>
<dbReference type="InterPro" id="IPR006015">
    <property type="entry name" value="Universal_stress_UspA"/>
</dbReference>
<feature type="domain" description="UspA" evidence="2">
    <location>
        <begin position="12"/>
        <end position="151"/>
    </location>
</feature>
<evidence type="ECO:0000313" key="3">
    <source>
        <dbReference type="EMBL" id="TWE15917.1"/>
    </source>
</evidence>
<dbReference type="PRINTS" id="PR01438">
    <property type="entry name" value="UNVRSLSTRESS"/>
</dbReference>
<dbReference type="PANTHER" id="PTHR46553:SF3">
    <property type="entry name" value="ADENINE NUCLEOTIDE ALPHA HYDROLASES-LIKE SUPERFAMILY PROTEIN"/>
    <property type="match status" value="1"/>
</dbReference>
<dbReference type="Proteomes" id="UP000318416">
    <property type="component" value="Unassembled WGS sequence"/>
</dbReference>
<dbReference type="Pfam" id="PF00582">
    <property type="entry name" value="Usp"/>
    <property type="match status" value="1"/>
</dbReference>
<sequence>MDEGSRDERRGRRIVVGVSGSLGSLAALHRAAAEARRTDAGVLAVLAWTPPGGEIGYLRSPCPPLPALWWERAEARLGEALDEAFGGAPLGVRLSSQVIRGDSGHALVHTADRPDDLLVVGAGSGWLRRGLRPSVSAYCVKHAACPVLAVPRPTLQRELETFRRRNAWHLPTEPAPSR</sequence>
<comment type="similarity">
    <text evidence="1">Belongs to the universal stress protein A family.</text>
</comment>
<dbReference type="SUPFAM" id="SSF52402">
    <property type="entry name" value="Adenine nucleotide alpha hydrolases-like"/>
    <property type="match status" value="1"/>
</dbReference>
<organism evidence="3 4">
    <name type="scientific">Kitasatospora atroaurantiaca</name>
    <dbReference type="NCBI Taxonomy" id="285545"/>
    <lineage>
        <taxon>Bacteria</taxon>
        <taxon>Bacillati</taxon>
        <taxon>Actinomycetota</taxon>
        <taxon>Actinomycetes</taxon>
        <taxon>Kitasatosporales</taxon>
        <taxon>Streptomycetaceae</taxon>
        <taxon>Kitasatospora</taxon>
    </lineage>
</organism>
<proteinExistence type="inferred from homology"/>
<keyword evidence="4" id="KW-1185">Reference proteome</keyword>
<dbReference type="OrthoDB" id="3472822at2"/>
<evidence type="ECO:0000256" key="1">
    <source>
        <dbReference type="ARBA" id="ARBA00008791"/>
    </source>
</evidence>
<name>A0A561EJW4_9ACTN</name>
<dbReference type="Gene3D" id="3.40.50.12370">
    <property type="match status" value="1"/>
</dbReference>
<dbReference type="InterPro" id="IPR006016">
    <property type="entry name" value="UspA"/>
</dbReference>
<protein>
    <submittedName>
        <fullName evidence="3">Nucleotide-binding universal stress UspA family protein</fullName>
    </submittedName>
</protein>
<accession>A0A561EJW4</accession>
<evidence type="ECO:0000313" key="4">
    <source>
        <dbReference type="Proteomes" id="UP000318416"/>
    </source>
</evidence>
<reference evidence="3 4" key="1">
    <citation type="submission" date="2019-06" db="EMBL/GenBank/DDBJ databases">
        <title>Sequencing the genomes of 1000 actinobacteria strains.</title>
        <authorList>
            <person name="Klenk H.-P."/>
        </authorList>
    </citation>
    <scope>NUCLEOTIDE SEQUENCE [LARGE SCALE GENOMIC DNA]</scope>
    <source>
        <strain evidence="3 4">DSM 41649</strain>
    </source>
</reference>
<evidence type="ECO:0000259" key="2">
    <source>
        <dbReference type="Pfam" id="PF00582"/>
    </source>
</evidence>
<dbReference type="RefSeq" id="WP_145797121.1">
    <property type="nucleotide sequence ID" value="NZ_BAAABR010000026.1"/>
</dbReference>
<gene>
    <name evidence="3" type="ORF">FB465_0868</name>
</gene>
<dbReference type="EMBL" id="VIVR01000001">
    <property type="protein sequence ID" value="TWE15917.1"/>
    <property type="molecule type" value="Genomic_DNA"/>
</dbReference>
<comment type="caution">
    <text evidence="3">The sequence shown here is derived from an EMBL/GenBank/DDBJ whole genome shotgun (WGS) entry which is preliminary data.</text>
</comment>
<dbReference type="AlphaFoldDB" id="A0A561EJW4"/>